<dbReference type="HOGENOM" id="CLU_000604_1_23_14"/>
<dbReference type="SUPFAM" id="SSF52540">
    <property type="entry name" value="P-loop containing nucleoside triphosphate hydrolases"/>
    <property type="match status" value="1"/>
</dbReference>
<dbReference type="GO" id="GO:0016887">
    <property type="term" value="F:ATP hydrolysis activity"/>
    <property type="evidence" value="ECO:0007669"/>
    <property type="project" value="InterPro"/>
</dbReference>
<dbReference type="Proteomes" id="UP000002522">
    <property type="component" value="Chromosome"/>
</dbReference>
<feature type="coiled-coil region" evidence="8">
    <location>
        <begin position="151"/>
        <end position="178"/>
    </location>
</feature>
<evidence type="ECO:0000313" key="11">
    <source>
        <dbReference type="Proteomes" id="UP000002522"/>
    </source>
</evidence>
<evidence type="ECO:0000256" key="7">
    <source>
        <dbReference type="ARBA" id="ARBA00023136"/>
    </source>
</evidence>
<dbReference type="PROSITE" id="PS00211">
    <property type="entry name" value="ABC_TRANSPORTER_1"/>
    <property type="match status" value="1"/>
</dbReference>
<dbReference type="Pfam" id="PF08352">
    <property type="entry name" value="oligo_HPY"/>
    <property type="match status" value="1"/>
</dbReference>
<dbReference type="InterPro" id="IPR050388">
    <property type="entry name" value="ABC_Ni/Peptide_Import"/>
</dbReference>
<dbReference type="EMBL" id="BA000026">
    <property type="protein sequence ID" value="BAC44343.1"/>
    <property type="molecule type" value="Genomic_DNA"/>
</dbReference>
<evidence type="ECO:0000256" key="1">
    <source>
        <dbReference type="ARBA" id="ARBA00004202"/>
    </source>
</evidence>
<dbReference type="InterPro" id="IPR027417">
    <property type="entry name" value="P-loop_NTPase"/>
</dbReference>
<dbReference type="KEGG" id="mpe:MYPE5530"/>
<dbReference type="Pfam" id="PF00005">
    <property type="entry name" value="ABC_tran"/>
    <property type="match status" value="1"/>
</dbReference>
<reference evidence="10 11" key="1">
    <citation type="journal article" date="2002" name="Nucleic Acids Res.">
        <title>The complete genomic sequence of Mycoplasma penetrans, an intracellular bacterial pathogen in humans.</title>
        <authorList>
            <person name="Sasaki Y."/>
            <person name="Ishikawa J."/>
            <person name="Yamashita A."/>
            <person name="Oshima K."/>
            <person name="Kenri T."/>
            <person name="Furuya K."/>
            <person name="Yoshino C."/>
            <person name="Horino A."/>
            <person name="Shiba T."/>
            <person name="Sasaki T."/>
            <person name="Hattori M."/>
        </authorList>
    </citation>
    <scope>NUCLEOTIDE SEQUENCE [LARGE SCALE GENOMIC DNA]</scope>
    <source>
        <strain evidence="10 11">HF-2</strain>
    </source>
</reference>
<evidence type="ECO:0000256" key="6">
    <source>
        <dbReference type="ARBA" id="ARBA00022840"/>
    </source>
</evidence>
<evidence type="ECO:0000256" key="5">
    <source>
        <dbReference type="ARBA" id="ARBA00022741"/>
    </source>
</evidence>
<dbReference type="RefSeq" id="WP_011077376.1">
    <property type="nucleotide sequence ID" value="NC_004432.1"/>
</dbReference>
<name>Q8EVL0_MALP2</name>
<dbReference type="SMART" id="SM00382">
    <property type="entry name" value="AAA"/>
    <property type="match status" value="1"/>
</dbReference>
<evidence type="ECO:0000313" key="10">
    <source>
        <dbReference type="EMBL" id="BAC44343.1"/>
    </source>
</evidence>
<dbReference type="InterPro" id="IPR003593">
    <property type="entry name" value="AAA+_ATPase"/>
</dbReference>
<keyword evidence="6 10" id="KW-0067">ATP-binding</keyword>
<dbReference type="InterPro" id="IPR003439">
    <property type="entry name" value="ABC_transporter-like_ATP-bd"/>
</dbReference>
<dbReference type="eggNOG" id="COG0444">
    <property type="taxonomic scope" value="Bacteria"/>
</dbReference>
<dbReference type="CDD" id="cd03257">
    <property type="entry name" value="ABC_NikE_OppD_transporters"/>
    <property type="match status" value="1"/>
</dbReference>
<keyword evidence="4" id="KW-1003">Cell membrane</keyword>
<dbReference type="GO" id="GO:0005524">
    <property type="term" value="F:ATP binding"/>
    <property type="evidence" value="ECO:0007669"/>
    <property type="project" value="UniProtKB-KW"/>
</dbReference>
<gene>
    <name evidence="10" type="ordered locus">MYPE5530</name>
</gene>
<keyword evidence="3" id="KW-0813">Transport</keyword>
<comment type="subcellular location">
    <subcellularLocation>
        <location evidence="1">Cell membrane</location>
        <topology evidence="1">Peripheral membrane protein</topology>
    </subcellularLocation>
</comment>
<feature type="domain" description="ABC transporter" evidence="9">
    <location>
        <begin position="28"/>
        <end position="315"/>
    </location>
</feature>
<evidence type="ECO:0000256" key="4">
    <source>
        <dbReference type="ARBA" id="ARBA00022475"/>
    </source>
</evidence>
<evidence type="ECO:0000256" key="2">
    <source>
        <dbReference type="ARBA" id="ARBA00005417"/>
    </source>
</evidence>
<evidence type="ECO:0000256" key="8">
    <source>
        <dbReference type="SAM" id="Coils"/>
    </source>
</evidence>
<dbReference type="FunCoup" id="Q8EVL0">
    <property type="interactions" value="143"/>
</dbReference>
<dbReference type="GO" id="GO:0015833">
    <property type="term" value="P:peptide transport"/>
    <property type="evidence" value="ECO:0007669"/>
    <property type="project" value="InterPro"/>
</dbReference>
<evidence type="ECO:0000259" key="9">
    <source>
        <dbReference type="PROSITE" id="PS50893"/>
    </source>
</evidence>
<proteinExistence type="inferred from homology"/>
<dbReference type="PROSITE" id="PS50893">
    <property type="entry name" value="ABC_TRANSPORTER_2"/>
    <property type="match status" value="1"/>
</dbReference>
<dbReference type="STRING" id="272633.gene:10731670"/>
<organism evidence="10 11">
    <name type="scientific">Malacoplasma penetrans (strain HF-2)</name>
    <name type="common">Mycoplasma penetrans</name>
    <dbReference type="NCBI Taxonomy" id="272633"/>
    <lineage>
        <taxon>Bacteria</taxon>
        <taxon>Bacillati</taxon>
        <taxon>Mycoplasmatota</taxon>
        <taxon>Mycoplasmoidales</taxon>
        <taxon>Mycoplasmoidaceae</taxon>
        <taxon>Malacoplasma</taxon>
    </lineage>
</organism>
<accession>Q8EVL0</accession>
<dbReference type="InParanoid" id="Q8EVL0"/>
<evidence type="ECO:0000256" key="3">
    <source>
        <dbReference type="ARBA" id="ARBA00022448"/>
    </source>
</evidence>
<dbReference type="InterPro" id="IPR017871">
    <property type="entry name" value="ABC_transporter-like_CS"/>
</dbReference>
<keyword evidence="7" id="KW-0472">Membrane</keyword>
<dbReference type="PANTHER" id="PTHR43297:SF2">
    <property type="entry name" value="DIPEPTIDE TRANSPORT ATP-BINDING PROTEIN DPPD"/>
    <property type="match status" value="1"/>
</dbReference>
<protein>
    <submittedName>
        <fullName evidence="10">Oligopeptide transport ATP-binding protein OppD</fullName>
    </submittedName>
</protein>
<keyword evidence="5" id="KW-0547">Nucleotide-binding</keyword>
<dbReference type="AlphaFoldDB" id="Q8EVL0"/>
<dbReference type="PANTHER" id="PTHR43297">
    <property type="entry name" value="OLIGOPEPTIDE TRANSPORT ATP-BINDING PROTEIN APPD"/>
    <property type="match status" value="1"/>
</dbReference>
<dbReference type="GO" id="GO:0005886">
    <property type="term" value="C:plasma membrane"/>
    <property type="evidence" value="ECO:0007669"/>
    <property type="project" value="UniProtKB-SubCell"/>
</dbReference>
<dbReference type="NCBIfam" id="TIGR01727">
    <property type="entry name" value="oligo_HPY"/>
    <property type="match status" value="1"/>
</dbReference>
<sequence>MNNSDNNLDLNNNLPIRENQALVGNEVIRAKNLTVAFKTKDGALPIIRKTSISIDKKEIVGLVGESGSGKSVLLKTLIGFNDNSEVDADTLNLGGVDLLKIRKRDWKKIRGTKIAYIPQDPLTSLNPTMRIGNQLKEAILVTEKKVYKETVKRLKEQLANNSIDQQQYKQELAQAKANKKYSLSRKGIKARLNEIFEFIGIEDVSRRLRAYPNEFSGGMRQRIAIAIAVISKPDVIIADEPTTALDVTIQAKVLDLLKKLRDELGTTIIFISHNIALVANFCDYIYVMYAGKIVEQGTTEEVFTDPKHPYTWALISSLPEEGSDDELLSIPGTPPNMFDLPKGDPFAQRNEYALKIDFEKEPPMFKVTDTHWAATWLLHKDYKGTAIPKIIANKIAIAKKSFTKKA</sequence>
<keyword evidence="8" id="KW-0175">Coiled coil</keyword>
<dbReference type="InterPro" id="IPR013563">
    <property type="entry name" value="Oligopep_ABC_C"/>
</dbReference>
<comment type="similarity">
    <text evidence="2">Belongs to the ABC transporter superfamily.</text>
</comment>
<dbReference type="Gene3D" id="3.40.50.300">
    <property type="entry name" value="P-loop containing nucleotide triphosphate hydrolases"/>
    <property type="match status" value="1"/>
</dbReference>
<keyword evidence="11" id="KW-1185">Reference proteome</keyword>